<accession>A0A955KWJ5</accession>
<dbReference type="NCBIfam" id="TIGR03953">
    <property type="entry name" value="rplD_bact"/>
    <property type="match status" value="1"/>
</dbReference>
<feature type="region of interest" description="Disordered" evidence="6">
    <location>
        <begin position="49"/>
        <end position="79"/>
    </location>
</feature>
<evidence type="ECO:0000256" key="5">
    <source>
        <dbReference type="HAMAP-Rule" id="MF_01328"/>
    </source>
</evidence>
<dbReference type="Proteomes" id="UP000741282">
    <property type="component" value="Unassembled WGS sequence"/>
</dbReference>
<dbReference type="GO" id="GO:1990904">
    <property type="term" value="C:ribonucleoprotein complex"/>
    <property type="evidence" value="ECO:0007669"/>
    <property type="project" value="UniProtKB-KW"/>
</dbReference>
<dbReference type="GO" id="GO:0005840">
    <property type="term" value="C:ribosome"/>
    <property type="evidence" value="ECO:0007669"/>
    <property type="project" value="UniProtKB-KW"/>
</dbReference>
<proteinExistence type="inferred from homology"/>
<evidence type="ECO:0000313" key="7">
    <source>
        <dbReference type="EMBL" id="MCA9376667.1"/>
    </source>
</evidence>
<evidence type="ECO:0000313" key="8">
    <source>
        <dbReference type="Proteomes" id="UP000741282"/>
    </source>
</evidence>
<comment type="caution">
    <text evidence="7">The sequence shown here is derived from an EMBL/GenBank/DDBJ whole genome shotgun (WGS) entry which is preliminary data.</text>
</comment>
<organism evidence="7 8">
    <name type="scientific">Candidatus Dojkabacteria bacterium</name>
    <dbReference type="NCBI Taxonomy" id="2099670"/>
    <lineage>
        <taxon>Bacteria</taxon>
        <taxon>Candidatus Dojkabacteria</taxon>
    </lineage>
</organism>
<dbReference type="InterPro" id="IPR023574">
    <property type="entry name" value="Ribosomal_uL4_dom_sf"/>
</dbReference>
<keyword evidence="5" id="KW-0694">RNA-binding</keyword>
<dbReference type="PANTHER" id="PTHR10746:SF6">
    <property type="entry name" value="LARGE RIBOSOMAL SUBUNIT PROTEIN UL4M"/>
    <property type="match status" value="1"/>
</dbReference>
<keyword evidence="2 5" id="KW-0689">Ribosomal protein</keyword>
<dbReference type="GO" id="GO:0019843">
    <property type="term" value="F:rRNA binding"/>
    <property type="evidence" value="ECO:0007669"/>
    <property type="project" value="UniProtKB-UniRule"/>
</dbReference>
<keyword evidence="3 5" id="KW-0687">Ribonucleoprotein</keyword>
<keyword evidence="5" id="KW-0699">rRNA-binding</keyword>
<reference evidence="7" key="1">
    <citation type="submission" date="2020-04" db="EMBL/GenBank/DDBJ databases">
        <authorList>
            <person name="Zhang T."/>
        </authorList>
    </citation>
    <scope>NUCLEOTIDE SEQUENCE</scope>
    <source>
        <strain evidence="7">HKST-UBA17</strain>
    </source>
</reference>
<dbReference type="EMBL" id="JAGQLN010000006">
    <property type="protein sequence ID" value="MCA9376667.1"/>
    <property type="molecule type" value="Genomic_DNA"/>
</dbReference>
<name>A0A955KWJ5_9BACT</name>
<evidence type="ECO:0000256" key="1">
    <source>
        <dbReference type="ARBA" id="ARBA00010528"/>
    </source>
</evidence>
<comment type="function">
    <text evidence="5">One of the primary rRNA binding proteins, this protein initially binds near the 5'-end of the 23S rRNA. It is important during the early stages of 50S assembly. It makes multiple contacts with different domains of the 23S rRNA in the assembled 50S subunit and ribosome.</text>
</comment>
<comment type="function">
    <text evidence="5">Forms part of the polypeptide exit tunnel.</text>
</comment>
<dbReference type="InterPro" id="IPR002136">
    <property type="entry name" value="Ribosomal_uL4"/>
</dbReference>
<dbReference type="InterPro" id="IPR013005">
    <property type="entry name" value="Ribosomal_uL4-like"/>
</dbReference>
<comment type="similarity">
    <text evidence="1 5">Belongs to the universal ribosomal protein uL4 family.</text>
</comment>
<evidence type="ECO:0000256" key="6">
    <source>
        <dbReference type="SAM" id="MobiDB-lite"/>
    </source>
</evidence>
<gene>
    <name evidence="5 7" type="primary">rplD</name>
    <name evidence="7" type="ORF">KC685_01975</name>
</gene>
<dbReference type="PANTHER" id="PTHR10746">
    <property type="entry name" value="50S RIBOSOMAL PROTEIN L4"/>
    <property type="match status" value="1"/>
</dbReference>
<evidence type="ECO:0000256" key="3">
    <source>
        <dbReference type="ARBA" id="ARBA00023274"/>
    </source>
</evidence>
<evidence type="ECO:0000256" key="2">
    <source>
        <dbReference type="ARBA" id="ARBA00022980"/>
    </source>
</evidence>
<dbReference type="AlphaFoldDB" id="A0A955KWJ5"/>
<dbReference type="Gene3D" id="3.40.1370.10">
    <property type="match status" value="1"/>
</dbReference>
<dbReference type="GO" id="GO:0006412">
    <property type="term" value="P:translation"/>
    <property type="evidence" value="ECO:0007669"/>
    <property type="project" value="UniProtKB-UniRule"/>
</dbReference>
<comment type="subunit">
    <text evidence="5">Part of the 50S ribosomal subunit.</text>
</comment>
<dbReference type="SUPFAM" id="SSF52166">
    <property type="entry name" value="Ribosomal protein L4"/>
    <property type="match status" value="1"/>
</dbReference>
<reference evidence="7" key="2">
    <citation type="journal article" date="2021" name="Microbiome">
        <title>Successional dynamics and alternative stable states in a saline activated sludge microbial community over 9 years.</title>
        <authorList>
            <person name="Wang Y."/>
            <person name="Ye J."/>
            <person name="Ju F."/>
            <person name="Liu L."/>
            <person name="Boyd J.A."/>
            <person name="Deng Y."/>
            <person name="Parks D.H."/>
            <person name="Jiang X."/>
            <person name="Yin X."/>
            <person name="Woodcroft B.J."/>
            <person name="Tyson G.W."/>
            <person name="Hugenholtz P."/>
            <person name="Polz M.F."/>
            <person name="Zhang T."/>
        </authorList>
    </citation>
    <scope>NUCLEOTIDE SEQUENCE</scope>
    <source>
        <strain evidence="7">HKST-UBA17</strain>
    </source>
</reference>
<dbReference type="Pfam" id="PF00573">
    <property type="entry name" value="Ribosomal_L4"/>
    <property type="match status" value="1"/>
</dbReference>
<dbReference type="HAMAP" id="MF_01328_B">
    <property type="entry name" value="Ribosomal_uL4_B"/>
    <property type="match status" value="1"/>
</dbReference>
<feature type="compositionally biased region" description="Basic residues" evidence="6">
    <location>
        <begin position="63"/>
        <end position="77"/>
    </location>
</feature>
<protein>
    <recommendedName>
        <fullName evidence="4 5">Large ribosomal subunit protein uL4</fullName>
    </recommendedName>
</protein>
<evidence type="ECO:0000256" key="4">
    <source>
        <dbReference type="ARBA" id="ARBA00035244"/>
    </source>
</evidence>
<sequence length="200" mass="22079">MEVKIYDTKLKETDKTVKLNDSIWTKPMNADLVSQAVLVYQSNLRQATASAKGKGEVSGGGKKPWKQKGTGRARHGSTRSPLWVGGGVTFSPSGRTWTKRMNRKMKLAALGCVLSARLKGEDLMFVDTTNLDRSELTNSRETYVVVTSSNEVVLALRNLANVTVVRDSELNAYNSMQGKRLLIDTASVEGIEARFNRILK</sequence>
<dbReference type="GO" id="GO:0003735">
    <property type="term" value="F:structural constituent of ribosome"/>
    <property type="evidence" value="ECO:0007669"/>
    <property type="project" value="InterPro"/>
</dbReference>